<dbReference type="VEuPathDB" id="FungiDB:PV09_09028"/>
<reference evidence="2 3" key="1">
    <citation type="submission" date="2015-01" db="EMBL/GenBank/DDBJ databases">
        <title>The Genome Sequence of Ochroconis gallopava CBS43764.</title>
        <authorList>
            <consortium name="The Broad Institute Genomics Platform"/>
            <person name="Cuomo C."/>
            <person name="de Hoog S."/>
            <person name="Gorbushina A."/>
            <person name="Stielow B."/>
            <person name="Teixiera M."/>
            <person name="Abouelleil A."/>
            <person name="Chapman S.B."/>
            <person name="Priest M."/>
            <person name="Young S.K."/>
            <person name="Wortman J."/>
            <person name="Nusbaum C."/>
            <person name="Birren B."/>
        </authorList>
    </citation>
    <scope>NUCLEOTIDE SEQUENCE [LARGE SCALE GENOMIC DNA]</scope>
    <source>
        <strain evidence="2 3">CBS 43764</strain>
    </source>
</reference>
<dbReference type="GeneID" id="27317001"/>
<evidence type="ECO:0000256" key="1">
    <source>
        <dbReference type="SAM" id="SignalP"/>
    </source>
</evidence>
<dbReference type="PANTHER" id="PTHR33428">
    <property type="entry name" value="CHLOROPHYLLASE-2, CHLOROPLASTIC"/>
    <property type="match status" value="1"/>
</dbReference>
<accession>A0A0D1ZXS2</accession>
<keyword evidence="3" id="KW-1185">Reference proteome</keyword>
<organism evidence="2 3">
    <name type="scientific">Verruconis gallopava</name>
    <dbReference type="NCBI Taxonomy" id="253628"/>
    <lineage>
        <taxon>Eukaryota</taxon>
        <taxon>Fungi</taxon>
        <taxon>Dikarya</taxon>
        <taxon>Ascomycota</taxon>
        <taxon>Pezizomycotina</taxon>
        <taxon>Dothideomycetes</taxon>
        <taxon>Pleosporomycetidae</taxon>
        <taxon>Venturiales</taxon>
        <taxon>Sympoventuriaceae</taxon>
        <taxon>Verruconis</taxon>
    </lineage>
</organism>
<dbReference type="InParanoid" id="A0A0D1ZXS2"/>
<sequence length="349" mass="36899">MKGPKPFGFLALSVPALFRLDLVGAQYGNFPATGDNGDNGGIFGVGPDIFLSGFISPDKISGTLSLGSQSPPLSQVIPSVGQVLFSDASPGGTGPYPARWFTEPDLPAHTIYAPAAPPKDGKAMPVVVWGNGFCINVGNSYHPFLQEIASHGYLVIANGPPLAAIEMNFEDFLSSEGIASHPSQQTQAIDWVTAGKAGRYGNIDTKHIASAGQSCGGQEAYSSSYHDTRVVLTMLFNSGVFIPSRRYLLKALTAPVGYFCGGPIDLGYAVSLADYALLPEGLPAVWASLDTGHTGTYWGTNGGKDAQAAVAFLDWWFREDQIAKQKFVDPGSAGSLVSQDWNVTMKNID</sequence>
<dbReference type="RefSeq" id="XP_016209127.1">
    <property type="nucleotide sequence ID" value="XM_016363016.1"/>
</dbReference>
<protein>
    <recommendedName>
        <fullName evidence="4">Carboxylesterase type B domain-containing protein</fullName>
    </recommendedName>
</protein>
<feature type="chain" id="PRO_5002237967" description="Carboxylesterase type B domain-containing protein" evidence="1">
    <location>
        <begin position="26"/>
        <end position="349"/>
    </location>
</feature>
<keyword evidence="1" id="KW-0732">Signal</keyword>
<dbReference type="Gene3D" id="3.40.50.1820">
    <property type="entry name" value="alpha/beta hydrolase"/>
    <property type="match status" value="1"/>
</dbReference>
<dbReference type="ESTHER" id="9pezi-a0a0d1zxs2">
    <property type="family name" value="Polyesterase-lipase-cutinase"/>
</dbReference>
<dbReference type="EMBL" id="KN847580">
    <property type="protein sequence ID" value="KIV99257.1"/>
    <property type="molecule type" value="Genomic_DNA"/>
</dbReference>
<dbReference type="PANTHER" id="PTHR33428:SF14">
    <property type="entry name" value="CARBOXYLESTERASE TYPE B DOMAIN-CONTAINING PROTEIN"/>
    <property type="match status" value="1"/>
</dbReference>
<evidence type="ECO:0000313" key="3">
    <source>
        <dbReference type="Proteomes" id="UP000053259"/>
    </source>
</evidence>
<dbReference type="Proteomes" id="UP000053259">
    <property type="component" value="Unassembled WGS sequence"/>
</dbReference>
<gene>
    <name evidence="2" type="ORF">PV09_09028</name>
</gene>
<dbReference type="SUPFAM" id="SSF53474">
    <property type="entry name" value="alpha/beta-Hydrolases"/>
    <property type="match status" value="1"/>
</dbReference>
<evidence type="ECO:0000313" key="2">
    <source>
        <dbReference type="EMBL" id="KIV99257.1"/>
    </source>
</evidence>
<dbReference type="InterPro" id="IPR029058">
    <property type="entry name" value="AB_hydrolase_fold"/>
</dbReference>
<name>A0A0D1ZXS2_9PEZI</name>
<proteinExistence type="predicted"/>
<dbReference type="AlphaFoldDB" id="A0A0D1ZXS2"/>
<evidence type="ECO:0008006" key="4">
    <source>
        <dbReference type="Google" id="ProtNLM"/>
    </source>
</evidence>
<feature type="signal peptide" evidence="1">
    <location>
        <begin position="1"/>
        <end position="25"/>
    </location>
</feature>
<dbReference type="OrthoDB" id="3506780at2759"/>
<dbReference type="HOGENOM" id="CLU_073360_1_0_1"/>